<proteinExistence type="predicted"/>
<comment type="caution">
    <text evidence="2">The sequence shown here is derived from an EMBL/GenBank/DDBJ whole genome shotgun (WGS) entry which is preliminary data.</text>
</comment>
<accession>A0AAW0IQV8</accession>
<keyword evidence="3" id="KW-1185">Reference proteome</keyword>
<sequence length="129" mass="13941">MSASQRGCVARGSDFGTSARLAGGRALRIPYLGPLAQPRCLEELTPRECHSSQRGLASLEDSPVRRGPGIEGTLESLHIARGETRAWASSPAGARVVGEQAGASPLRFTQFRSLNNLTEETRHDWSVWV</sequence>
<gene>
    <name evidence="2" type="ORF">U0070_009229</name>
</gene>
<dbReference type="AlphaFoldDB" id="A0AAW0IQV8"/>
<evidence type="ECO:0000313" key="3">
    <source>
        <dbReference type="Proteomes" id="UP001488838"/>
    </source>
</evidence>
<feature type="region of interest" description="Disordered" evidence="1">
    <location>
        <begin position="51"/>
        <end position="70"/>
    </location>
</feature>
<reference evidence="2 3" key="1">
    <citation type="journal article" date="2023" name="bioRxiv">
        <title>Conserved and derived expression patterns and positive selection on dental genes reveal complex evolutionary context of ever-growing rodent molars.</title>
        <authorList>
            <person name="Calamari Z.T."/>
            <person name="Song A."/>
            <person name="Cohen E."/>
            <person name="Akter M."/>
            <person name="Roy R.D."/>
            <person name="Hallikas O."/>
            <person name="Christensen M.M."/>
            <person name="Li P."/>
            <person name="Marangoni P."/>
            <person name="Jernvall J."/>
            <person name="Klein O.D."/>
        </authorList>
    </citation>
    <scope>NUCLEOTIDE SEQUENCE [LARGE SCALE GENOMIC DNA]</scope>
    <source>
        <strain evidence="2">V071</strain>
    </source>
</reference>
<evidence type="ECO:0000313" key="2">
    <source>
        <dbReference type="EMBL" id="KAK7816704.1"/>
    </source>
</evidence>
<protein>
    <submittedName>
        <fullName evidence="2">Uncharacterized protein</fullName>
    </submittedName>
</protein>
<organism evidence="2 3">
    <name type="scientific">Myodes glareolus</name>
    <name type="common">Bank vole</name>
    <name type="synonym">Clethrionomys glareolus</name>
    <dbReference type="NCBI Taxonomy" id="447135"/>
    <lineage>
        <taxon>Eukaryota</taxon>
        <taxon>Metazoa</taxon>
        <taxon>Chordata</taxon>
        <taxon>Craniata</taxon>
        <taxon>Vertebrata</taxon>
        <taxon>Euteleostomi</taxon>
        <taxon>Mammalia</taxon>
        <taxon>Eutheria</taxon>
        <taxon>Euarchontoglires</taxon>
        <taxon>Glires</taxon>
        <taxon>Rodentia</taxon>
        <taxon>Myomorpha</taxon>
        <taxon>Muroidea</taxon>
        <taxon>Cricetidae</taxon>
        <taxon>Arvicolinae</taxon>
        <taxon>Myodes</taxon>
    </lineage>
</organism>
<dbReference type="EMBL" id="JBBHLL010000100">
    <property type="protein sequence ID" value="KAK7816704.1"/>
    <property type="molecule type" value="Genomic_DNA"/>
</dbReference>
<evidence type="ECO:0000256" key="1">
    <source>
        <dbReference type="SAM" id="MobiDB-lite"/>
    </source>
</evidence>
<dbReference type="Proteomes" id="UP001488838">
    <property type="component" value="Unassembled WGS sequence"/>
</dbReference>
<name>A0AAW0IQV8_MYOGA</name>